<sequence>MTAAGPRHAHTLPLIPVLLVRSLLVSPPGPAFDVTSR</sequence>
<reference evidence="1 2" key="1">
    <citation type="submission" date="2012-05" db="EMBL/GenBank/DDBJ databases">
        <authorList>
            <person name="Harkins D.M."/>
            <person name="Madupu R."/>
            <person name="Durkin A.S."/>
            <person name="Torralba M."/>
            <person name="Methe B."/>
            <person name="Sutton G.G."/>
            <person name="Nelson K.E."/>
        </authorList>
    </citation>
    <scope>NUCLEOTIDE SEQUENCE [LARGE SCALE GENOMIC DNA]</scope>
    <source>
        <strain evidence="1 2">F0489</strain>
    </source>
</reference>
<protein>
    <submittedName>
        <fullName evidence="1">Uncharacterized protein</fullName>
    </submittedName>
</protein>
<accession>J1GV82</accession>
<dbReference type="Proteomes" id="UP000002941">
    <property type="component" value="Unassembled WGS sequence"/>
</dbReference>
<keyword evidence="2" id="KW-1185">Reference proteome</keyword>
<evidence type="ECO:0000313" key="2">
    <source>
        <dbReference type="Proteomes" id="UP000002941"/>
    </source>
</evidence>
<dbReference type="AlphaFoldDB" id="J1GV82"/>
<name>J1GV82_9ACTO</name>
<proteinExistence type="predicted"/>
<gene>
    <name evidence="1" type="ORF">HMPREF1318_0359</name>
</gene>
<evidence type="ECO:0000313" key="1">
    <source>
        <dbReference type="EMBL" id="EJF36793.1"/>
    </source>
</evidence>
<comment type="caution">
    <text evidence="1">The sequence shown here is derived from an EMBL/GenBank/DDBJ whole genome shotgun (WGS) entry which is preliminary data.</text>
</comment>
<dbReference type="EMBL" id="AKFT01000214">
    <property type="protein sequence ID" value="EJF36793.1"/>
    <property type="molecule type" value="Genomic_DNA"/>
</dbReference>
<organism evidence="1 2">
    <name type="scientific">Actinomyces massiliensis F0489</name>
    <dbReference type="NCBI Taxonomy" id="1125718"/>
    <lineage>
        <taxon>Bacteria</taxon>
        <taxon>Bacillati</taxon>
        <taxon>Actinomycetota</taxon>
        <taxon>Actinomycetes</taxon>
        <taxon>Actinomycetales</taxon>
        <taxon>Actinomycetaceae</taxon>
        <taxon>Actinomyces</taxon>
    </lineage>
</organism>